<proteinExistence type="inferred from homology"/>
<feature type="compositionally biased region" description="Basic and acidic residues" evidence="4">
    <location>
        <begin position="252"/>
        <end position="272"/>
    </location>
</feature>
<dbReference type="PANTHER" id="PTHR10903">
    <property type="entry name" value="GTPASE, IMAP FAMILY MEMBER-RELATED"/>
    <property type="match status" value="1"/>
</dbReference>
<feature type="domain" description="AIG1-type G" evidence="5">
    <location>
        <begin position="20"/>
        <end position="221"/>
    </location>
</feature>
<dbReference type="FunFam" id="3.40.50.300:FF:000366">
    <property type="entry name" value="GTPase, IMAP family member 2"/>
    <property type="match status" value="1"/>
</dbReference>
<evidence type="ECO:0000313" key="6">
    <source>
        <dbReference type="EMBL" id="KAL2100969.1"/>
    </source>
</evidence>
<dbReference type="InterPro" id="IPR006703">
    <property type="entry name" value="G_AIG1"/>
</dbReference>
<dbReference type="AlphaFoldDB" id="A0ABD1KPC3"/>
<dbReference type="Proteomes" id="UP001591681">
    <property type="component" value="Unassembled WGS sequence"/>
</dbReference>
<keyword evidence="2" id="KW-0547">Nucleotide-binding</keyword>
<dbReference type="InterPro" id="IPR027417">
    <property type="entry name" value="P-loop_NTPase"/>
</dbReference>
<dbReference type="InterPro" id="IPR045058">
    <property type="entry name" value="GIMA/IAN/Toc"/>
</dbReference>
<feature type="region of interest" description="Disordered" evidence="4">
    <location>
        <begin position="235"/>
        <end position="272"/>
    </location>
</feature>
<dbReference type="PROSITE" id="PS51720">
    <property type="entry name" value="G_AIG1"/>
    <property type="match status" value="1"/>
</dbReference>
<dbReference type="Gene3D" id="3.40.50.300">
    <property type="entry name" value="P-loop containing nucleotide triphosphate hydrolases"/>
    <property type="match status" value="1"/>
</dbReference>
<organism evidence="6 7">
    <name type="scientific">Coilia grayii</name>
    <name type="common">Gray's grenadier anchovy</name>
    <dbReference type="NCBI Taxonomy" id="363190"/>
    <lineage>
        <taxon>Eukaryota</taxon>
        <taxon>Metazoa</taxon>
        <taxon>Chordata</taxon>
        <taxon>Craniata</taxon>
        <taxon>Vertebrata</taxon>
        <taxon>Euteleostomi</taxon>
        <taxon>Actinopterygii</taxon>
        <taxon>Neopterygii</taxon>
        <taxon>Teleostei</taxon>
        <taxon>Clupei</taxon>
        <taxon>Clupeiformes</taxon>
        <taxon>Clupeoidei</taxon>
        <taxon>Engraulidae</taxon>
        <taxon>Coilinae</taxon>
        <taxon>Coilia</taxon>
    </lineage>
</organism>
<evidence type="ECO:0000259" key="5">
    <source>
        <dbReference type="PROSITE" id="PS51720"/>
    </source>
</evidence>
<dbReference type="CDD" id="cd01852">
    <property type="entry name" value="AIG1"/>
    <property type="match status" value="1"/>
</dbReference>
<keyword evidence="7" id="KW-1185">Reference proteome</keyword>
<evidence type="ECO:0000256" key="1">
    <source>
        <dbReference type="ARBA" id="ARBA00008535"/>
    </source>
</evidence>
<dbReference type="GO" id="GO:0005525">
    <property type="term" value="F:GTP binding"/>
    <property type="evidence" value="ECO:0007669"/>
    <property type="project" value="UniProtKB-KW"/>
</dbReference>
<evidence type="ECO:0000256" key="4">
    <source>
        <dbReference type="SAM" id="MobiDB-lite"/>
    </source>
</evidence>
<comment type="caution">
    <text evidence="6">The sequence shown here is derived from an EMBL/GenBank/DDBJ whole genome shotgun (WGS) entry which is preliminary data.</text>
</comment>
<gene>
    <name evidence="6" type="ORF">ACEWY4_002730</name>
</gene>
<dbReference type="SUPFAM" id="SSF52540">
    <property type="entry name" value="P-loop containing nucleoside triphosphate hydrolases"/>
    <property type="match status" value="1"/>
</dbReference>
<dbReference type="Pfam" id="PF04548">
    <property type="entry name" value="AIG1"/>
    <property type="match status" value="1"/>
</dbReference>
<reference evidence="6 7" key="1">
    <citation type="submission" date="2024-09" db="EMBL/GenBank/DDBJ databases">
        <title>A chromosome-level genome assembly of Gray's grenadier anchovy, Coilia grayii.</title>
        <authorList>
            <person name="Fu Z."/>
        </authorList>
    </citation>
    <scope>NUCLEOTIDE SEQUENCE [LARGE SCALE GENOMIC DNA]</scope>
    <source>
        <strain evidence="6">G4</strain>
        <tissue evidence="6">Muscle</tissue>
    </source>
</reference>
<name>A0ABD1KPC3_9TELE</name>
<protein>
    <recommendedName>
        <fullName evidence="5">AIG1-type G domain-containing protein</fullName>
    </recommendedName>
</protein>
<dbReference type="PANTHER" id="PTHR10903:SF188">
    <property type="entry name" value="GTPASE IMAP FAMILY MEMBER 2-LIKE-RELATED"/>
    <property type="match status" value="1"/>
</dbReference>
<dbReference type="EMBL" id="JBHFQA010000003">
    <property type="protein sequence ID" value="KAL2100969.1"/>
    <property type="molecule type" value="Genomic_DNA"/>
</dbReference>
<evidence type="ECO:0000313" key="7">
    <source>
        <dbReference type="Proteomes" id="UP001591681"/>
    </source>
</evidence>
<evidence type="ECO:0000256" key="3">
    <source>
        <dbReference type="ARBA" id="ARBA00023134"/>
    </source>
</evidence>
<sequence>MASPDPKPSLNGPPEEETSCRELRLVLLGKTGTGKSSSGNTILGREAFQADISPESITSQCERESEVVSGRRLVVIDTPGFFDTRFSPQEVTTEVGRCILLSSPGPHVFLVVLQLGRFTQEEQHTLKWLSATFGPEAFRYTMVLFTWGDQLRGKPVEEFLKKSKELSDFVDTCKGGYHIFDNSKPTSDACGQVTELLCKIDKIVEDNGGGCYTNEMYQEAERAIQEAQQMILVGNQEPEQESQSTETAQGGEGRREEAERDRTEEERKRREAAEARKKAERVFWCELLTAMGKGAAEGAGLIEKGGEIGEIKIKKVKAVKKATALASKPLSITSAVKVVEGAVREGGKVLFKHRKTFLQKDQGHV</sequence>
<evidence type="ECO:0000256" key="2">
    <source>
        <dbReference type="ARBA" id="ARBA00022741"/>
    </source>
</evidence>
<comment type="similarity">
    <text evidence="1">Belongs to the TRAFAC class TrmE-Era-EngA-EngB-Septin-like GTPase superfamily. AIG1/Toc34/Toc159-like paraseptin GTPase family. IAN subfamily.</text>
</comment>
<keyword evidence="3" id="KW-0342">GTP-binding</keyword>
<accession>A0ABD1KPC3</accession>